<dbReference type="STRING" id="641491.DND132_0156"/>
<evidence type="ECO:0000256" key="3">
    <source>
        <dbReference type="ARBA" id="ARBA00022723"/>
    </source>
</evidence>
<dbReference type="InterPro" id="IPR036280">
    <property type="entry name" value="Multihaem_cyt_sf"/>
</dbReference>
<dbReference type="Pfam" id="PF02085">
    <property type="entry name" value="Cytochrom_CIII"/>
    <property type="match status" value="1"/>
</dbReference>
<accession>F0JDK5</accession>
<proteinExistence type="predicted"/>
<feature type="binding site" description="axial binding residue" evidence="6">
    <location>
        <position position="127"/>
    </location>
    <ligand>
        <name>heme c</name>
        <dbReference type="ChEBI" id="CHEBI:61717"/>
        <label>1</label>
    </ligand>
    <ligandPart>
        <name>Fe</name>
        <dbReference type="ChEBI" id="CHEBI:18248"/>
    </ligandPart>
</feature>
<keyword evidence="2 6" id="KW-0349">Heme</keyword>
<keyword evidence="7" id="KW-0732">Signal</keyword>
<dbReference type="InterPro" id="IPR002322">
    <property type="entry name" value="Cyt_c_III"/>
</dbReference>
<evidence type="ECO:0000256" key="4">
    <source>
        <dbReference type="ARBA" id="ARBA00022982"/>
    </source>
</evidence>
<feature type="binding site" description="axial binding residue" evidence="6">
    <location>
        <position position="62"/>
    </location>
    <ligand>
        <name>heme c</name>
        <dbReference type="ChEBI" id="CHEBI:61717"/>
        <label>1</label>
    </ligand>
    <ligandPart>
        <name>Fe</name>
        <dbReference type="ChEBI" id="CHEBI:18248"/>
    </ligandPart>
</feature>
<feature type="binding site" description="axial binding residue" evidence="6">
    <location>
        <position position="81"/>
    </location>
    <ligand>
        <name>heme c</name>
        <dbReference type="ChEBI" id="CHEBI:61717"/>
        <label>1</label>
    </ligand>
    <ligandPart>
        <name>Fe</name>
        <dbReference type="ChEBI" id="CHEBI:18248"/>
    </ligandPart>
</feature>
<dbReference type="HOGENOM" id="CLU_125874_3_1_7"/>
<keyword evidence="4" id="KW-0249">Electron transport</keyword>
<evidence type="ECO:0000259" key="8">
    <source>
        <dbReference type="Pfam" id="PF02085"/>
    </source>
</evidence>
<keyword evidence="1" id="KW-0813">Transport</keyword>
<organism evidence="9 10">
    <name type="scientific">Pseudodesulfovibrio mercurii</name>
    <dbReference type="NCBI Taxonomy" id="641491"/>
    <lineage>
        <taxon>Bacteria</taxon>
        <taxon>Pseudomonadati</taxon>
        <taxon>Thermodesulfobacteriota</taxon>
        <taxon>Desulfovibrionia</taxon>
        <taxon>Desulfovibrionales</taxon>
        <taxon>Desulfovibrionaceae</taxon>
    </lineage>
</organism>
<evidence type="ECO:0000256" key="1">
    <source>
        <dbReference type="ARBA" id="ARBA00022448"/>
    </source>
</evidence>
<feature type="binding site" description="covalent" evidence="6">
    <location>
        <position position="64"/>
    </location>
    <ligand>
        <name>heme c</name>
        <dbReference type="ChEBI" id="CHEBI:61717"/>
        <label>1</label>
    </ligand>
</feature>
<dbReference type="PRINTS" id="PR00609">
    <property type="entry name" value="CYTOCHROMEC3"/>
</dbReference>
<evidence type="ECO:0000256" key="5">
    <source>
        <dbReference type="ARBA" id="ARBA00023004"/>
    </source>
</evidence>
<feature type="binding site" description="axial binding residue" evidence="6">
    <location>
        <position position="75"/>
    </location>
    <ligand>
        <name>heme c</name>
        <dbReference type="ChEBI" id="CHEBI:61717"/>
        <label>1</label>
    </ligand>
    <ligandPart>
        <name>Fe</name>
        <dbReference type="ChEBI" id="CHEBI:18248"/>
    </ligandPart>
</feature>
<feature type="binding site" description="axial binding residue" evidence="6">
    <location>
        <position position="63"/>
    </location>
    <ligand>
        <name>heme c</name>
        <dbReference type="ChEBI" id="CHEBI:61717"/>
        <label>1</label>
    </ligand>
    <ligandPart>
        <name>Fe</name>
        <dbReference type="ChEBI" id="CHEBI:18248"/>
    </ligandPart>
</feature>
<reference evidence="9 10" key="1">
    <citation type="journal article" date="2011" name="J. Bacteriol.">
        <title>Genome sequence of the mercury-methylating strain Desulfovibrio desulfuricans ND132.</title>
        <authorList>
            <person name="Brown S.D."/>
            <person name="Gilmour C.C."/>
            <person name="Kucken A.M."/>
            <person name="Wall J.D."/>
            <person name="Elias D.A."/>
            <person name="Brandt C.C."/>
            <person name="Podar M."/>
            <person name="Chertkov O."/>
            <person name="Held B."/>
            <person name="Bruce D.C."/>
            <person name="Detter J.C."/>
            <person name="Tapia R."/>
            <person name="Han C.S."/>
            <person name="Goodwin L.A."/>
            <person name="Cheng J.F."/>
            <person name="Pitluck S."/>
            <person name="Woyke T."/>
            <person name="Mikhailova N."/>
            <person name="Ivanova N.N."/>
            <person name="Han J."/>
            <person name="Lucas S."/>
            <person name="Lapidus A.L."/>
            <person name="Land M.L."/>
            <person name="Hauser L.J."/>
            <person name="Palumbo A.V."/>
        </authorList>
    </citation>
    <scope>NUCLEOTIDE SEQUENCE [LARGE SCALE GENOMIC DNA]</scope>
    <source>
        <strain evidence="9 10">ND132</strain>
    </source>
</reference>
<dbReference type="GO" id="GO:0046872">
    <property type="term" value="F:metal ion binding"/>
    <property type="evidence" value="ECO:0007669"/>
    <property type="project" value="UniProtKB-KW"/>
</dbReference>
<evidence type="ECO:0000256" key="6">
    <source>
        <dbReference type="PIRSR" id="PIRSR602322-1"/>
    </source>
</evidence>
<feature type="binding site" description="axial binding residue" evidence="6">
    <location>
        <position position="52"/>
    </location>
    <ligand>
        <name>heme c</name>
        <dbReference type="ChEBI" id="CHEBI:61717"/>
        <label>1</label>
    </ligand>
    <ligandPart>
        <name>Fe</name>
        <dbReference type="ChEBI" id="CHEBI:18248"/>
    </ligandPart>
</feature>
<dbReference type="OrthoDB" id="5418612at2"/>
<feature type="binding site" description="axial binding residue" evidence="6">
    <location>
        <position position="49"/>
    </location>
    <ligand>
        <name>heme c</name>
        <dbReference type="ChEBI" id="CHEBI:61717"/>
        <label>1</label>
    </ligand>
    <ligandPart>
        <name>Fe</name>
        <dbReference type="ChEBI" id="CHEBI:18248"/>
    </ligandPart>
</feature>
<sequence precursor="true">MRRILITLTALCSLGLAASAWAGPTAPDTLRLEPPKTMEAVKSPVDFPHGAHLNRAADCTTCHHTWDGKSDIRACGSSGCHDQPGKKGETAFYTAFHGKDTDRSCLGCHKTAKKDGKPAPASCKQCHQ</sequence>
<dbReference type="SUPFAM" id="SSF48695">
    <property type="entry name" value="Multiheme cytochromes"/>
    <property type="match status" value="1"/>
</dbReference>
<feature type="signal peptide" evidence="7">
    <location>
        <begin position="1"/>
        <end position="22"/>
    </location>
</feature>
<feature type="binding site" description="axial binding residue" evidence="6">
    <location>
        <position position="126"/>
    </location>
    <ligand>
        <name>heme c</name>
        <dbReference type="ChEBI" id="CHEBI:61717"/>
        <label>1</label>
    </ligand>
    <ligandPart>
        <name>Fe</name>
        <dbReference type="ChEBI" id="CHEBI:18248"/>
    </ligandPart>
</feature>
<dbReference type="eggNOG" id="COG0484">
    <property type="taxonomic scope" value="Bacteria"/>
</dbReference>
<comment type="cofactor">
    <cofactor evidence="6">
        <name>heme c</name>
        <dbReference type="ChEBI" id="CHEBI:61717"/>
    </cofactor>
    <text evidence="6">Binds 4 heme c groups covalently per monomer.</text>
</comment>
<evidence type="ECO:0000313" key="10">
    <source>
        <dbReference type="Proteomes" id="UP000007845"/>
    </source>
</evidence>
<dbReference type="AlphaFoldDB" id="F0JDK5"/>
<feature type="binding site" description="axial binding residue" evidence="6">
    <location>
        <position position="105"/>
    </location>
    <ligand>
        <name>heme c</name>
        <dbReference type="ChEBI" id="CHEBI:61717"/>
        <label>1</label>
    </ligand>
    <ligandPart>
        <name>Fe</name>
        <dbReference type="ChEBI" id="CHEBI:18248"/>
    </ligandPart>
</feature>
<feature type="binding site" description="axial binding residue" evidence="6">
    <location>
        <position position="109"/>
    </location>
    <ligand>
        <name>heme c</name>
        <dbReference type="ChEBI" id="CHEBI:61717"/>
        <label>1</label>
    </ligand>
    <ligandPart>
        <name>Fe</name>
        <dbReference type="ChEBI" id="CHEBI:18248"/>
    </ligandPart>
</feature>
<feature type="binding site" description="axial binding residue" evidence="6">
    <location>
        <position position="108"/>
    </location>
    <ligand>
        <name>heme c</name>
        <dbReference type="ChEBI" id="CHEBI:61717"/>
        <label>1</label>
    </ligand>
    <ligandPart>
        <name>Fe</name>
        <dbReference type="ChEBI" id="CHEBI:18248"/>
    </ligandPart>
</feature>
<evidence type="ECO:0000256" key="7">
    <source>
        <dbReference type="SAM" id="SignalP"/>
    </source>
</evidence>
<gene>
    <name evidence="9" type="ORF">DND132_0156</name>
</gene>
<dbReference type="KEGG" id="ddn:DND132_0156"/>
<dbReference type="InterPro" id="IPR020942">
    <property type="entry name" value="Cyt_c_III_dom"/>
</dbReference>
<dbReference type="GO" id="GO:0020037">
    <property type="term" value="F:heme binding"/>
    <property type="evidence" value="ECO:0007669"/>
    <property type="project" value="InterPro"/>
</dbReference>
<keyword evidence="3 6" id="KW-0479">Metal-binding</keyword>
<evidence type="ECO:0000313" key="9">
    <source>
        <dbReference type="EMBL" id="EGB13374.1"/>
    </source>
</evidence>
<feature type="binding site" description="axial binding residue" evidence="6">
    <location>
        <position position="59"/>
    </location>
    <ligand>
        <name>heme c</name>
        <dbReference type="ChEBI" id="CHEBI:61717"/>
        <label>1</label>
    </ligand>
    <ligandPart>
        <name>Fe</name>
        <dbReference type="ChEBI" id="CHEBI:18248"/>
    </ligandPart>
</feature>
<dbReference type="CDD" id="cd08168">
    <property type="entry name" value="Cytochrom_C3"/>
    <property type="match status" value="1"/>
</dbReference>
<protein>
    <submittedName>
        <fullName evidence="9">Cytochrome c, class III, conserved region</fullName>
    </submittedName>
</protein>
<feature type="domain" description="Class III cytochrome C" evidence="8">
    <location>
        <begin position="35"/>
        <end position="127"/>
    </location>
</feature>
<dbReference type="Proteomes" id="UP000007845">
    <property type="component" value="Chromosome"/>
</dbReference>
<dbReference type="RefSeq" id="WP_014320802.1">
    <property type="nucleotide sequence ID" value="NC_016803.1"/>
</dbReference>
<evidence type="ECO:0000256" key="2">
    <source>
        <dbReference type="ARBA" id="ARBA00022617"/>
    </source>
</evidence>
<feature type="chain" id="PRO_5003251788" evidence="7">
    <location>
        <begin position="23"/>
        <end position="128"/>
    </location>
</feature>
<dbReference type="GO" id="GO:0009055">
    <property type="term" value="F:electron transfer activity"/>
    <property type="evidence" value="ECO:0007669"/>
    <property type="project" value="InterPro"/>
</dbReference>
<keyword evidence="10" id="KW-1185">Reference proteome</keyword>
<keyword evidence="5 6" id="KW-0408">Iron</keyword>
<feature type="binding site" description="axial binding residue" evidence="6">
    <location>
        <position position="123"/>
    </location>
    <ligand>
        <name>heme c</name>
        <dbReference type="ChEBI" id="CHEBI:61717"/>
        <label>1</label>
    </ligand>
    <ligandPart>
        <name>Fe</name>
        <dbReference type="ChEBI" id="CHEBI:18248"/>
    </ligandPart>
</feature>
<dbReference type="EMBL" id="CP003220">
    <property type="protein sequence ID" value="EGB13374.1"/>
    <property type="molecule type" value="Genomic_DNA"/>
</dbReference>
<name>F0JDK5_9BACT</name>
<dbReference type="Gene3D" id="3.90.10.10">
    <property type="entry name" value="Cytochrome C3"/>
    <property type="match status" value="1"/>
</dbReference>
<feature type="binding site" description="covalent" evidence="6">
    <location>
        <position position="80"/>
    </location>
    <ligand>
        <name>heme c</name>
        <dbReference type="ChEBI" id="CHEBI:61717"/>
        <label>2</label>
    </ligand>
</feature>